<keyword evidence="1" id="KW-0472">Membrane</keyword>
<evidence type="ECO:0000313" key="3">
    <source>
        <dbReference type="Proteomes" id="UP001283361"/>
    </source>
</evidence>
<name>A0AAE0ZQQ2_9GAST</name>
<organism evidence="2 3">
    <name type="scientific">Elysia crispata</name>
    <name type="common">lettuce slug</name>
    <dbReference type="NCBI Taxonomy" id="231223"/>
    <lineage>
        <taxon>Eukaryota</taxon>
        <taxon>Metazoa</taxon>
        <taxon>Spiralia</taxon>
        <taxon>Lophotrochozoa</taxon>
        <taxon>Mollusca</taxon>
        <taxon>Gastropoda</taxon>
        <taxon>Heterobranchia</taxon>
        <taxon>Euthyneura</taxon>
        <taxon>Panpulmonata</taxon>
        <taxon>Sacoglossa</taxon>
        <taxon>Placobranchoidea</taxon>
        <taxon>Plakobranchidae</taxon>
        <taxon>Elysia</taxon>
    </lineage>
</organism>
<reference evidence="2" key="1">
    <citation type="journal article" date="2023" name="G3 (Bethesda)">
        <title>A reference genome for the long-term kleptoplast-retaining sea slug Elysia crispata morphotype clarki.</title>
        <authorList>
            <person name="Eastman K.E."/>
            <person name="Pendleton A.L."/>
            <person name="Shaikh M.A."/>
            <person name="Suttiyut T."/>
            <person name="Ogas R."/>
            <person name="Tomko P."/>
            <person name="Gavelis G."/>
            <person name="Widhalm J.R."/>
            <person name="Wisecaver J.H."/>
        </authorList>
    </citation>
    <scope>NUCLEOTIDE SEQUENCE</scope>
    <source>
        <strain evidence="2">ECLA1</strain>
    </source>
</reference>
<sequence>MAQDTQPLAGNMSGDTNSTALMSRSNFRLFALAIFYLLFLVIGASIFAAIEGPQEKRLVDRIKNVRKNFFENYSHCLPEKDASAISAQLSA</sequence>
<dbReference type="AlphaFoldDB" id="A0AAE0ZQQ2"/>
<comment type="caution">
    <text evidence="2">The sequence shown here is derived from an EMBL/GenBank/DDBJ whole genome shotgun (WGS) entry which is preliminary data.</text>
</comment>
<keyword evidence="3" id="KW-1185">Reference proteome</keyword>
<gene>
    <name evidence="2" type="ORF">RRG08_022311</name>
</gene>
<dbReference type="Proteomes" id="UP001283361">
    <property type="component" value="Unassembled WGS sequence"/>
</dbReference>
<protein>
    <submittedName>
        <fullName evidence="2">Uncharacterized protein</fullName>
    </submittedName>
</protein>
<evidence type="ECO:0000256" key="1">
    <source>
        <dbReference type="SAM" id="Phobius"/>
    </source>
</evidence>
<dbReference type="Gene3D" id="1.10.287.70">
    <property type="match status" value="1"/>
</dbReference>
<keyword evidence="1" id="KW-0812">Transmembrane</keyword>
<dbReference type="EMBL" id="JAWDGP010003531">
    <property type="protein sequence ID" value="KAK3773602.1"/>
    <property type="molecule type" value="Genomic_DNA"/>
</dbReference>
<evidence type="ECO:0000313" key="2">
    <source>
        <dbReference type="EMBL" id="KAK3773602.1"/>
    </source>
</evidence>
<feature type="transmembrane region" description="Helical" evidence="1">
    <location>
        <begin position="29"/>
        <end position="50"/>
    </location>
</feature>
<accession>A0AAE0ZQQ2</accession>
<proteinExistence type="predicted"/>
<keyword evidence="1" id="KW-1133">Transmembrane helix</keyword>